<dbReference type="PATRIC" id="fig|81857.3.peg.1085"/>
<dbReference type="Proteomes" id="UP000051751">
    <property type="component" value="Unassembled WGS sequence"/>
</dbReference>
<keyword evidence="7" id="KW-0443">Lipid metabolism</keyword>
<keyword evidence="12" id="KW-1185">Reference proteome</keyword>
<reference evidence="12 13" key="1">
    <citation type="journal article" date="2015" name="Genome Announc.">
        <title>Expanding the biotechnology potential of lactobacilli through comparative genomics of 213 strains and associated genera.</title>
        <authorList>
            <person name="Sun Z."/>
            <person name="Harris H.M."/>
            <person name="McCann A."/>
            <person name="Guo C."/>
            <person name="Argimon S."/>
            <person name="Zhang W."/>
            <person name="Yang X."/>
            <person name="Jeffery I.B."/>
            <person name="Cooney J.C."/>
            <person name="Kagawa T.F."/>
            <person name="Liu W."/>
            <person name="Song Y."/>
            <person name="Salvetti E."/>
            <person name="Wrobel A."/>
            <person name="Rasinkangas P."/>
            <person name="Parkhill J."/>
            <person name="Rea M.C."/>
            <person name="O'Sullivan O."/>
            <person name="Ritari J."/>
            <person name="Douillard F.P."/>
            <person name="Paul Ross R."/>
            <person name="Yang R."/>
            <person name="Briner A.E."/>
            <person name="Felis G.E."/>
            <person name="de Vos W.M."/>
            <person name="Barrangou R."/>
            <person name="Klaenhammer T.R."/>
            <person name="Caufield P.W."/>
            <person name="Cui Y."/>
            <person name="Zhang H."/>
            <person name="O'Toole P.W."/>
        </authorList>
    </citation>
    <scope>NUCLEOTIDE SEQUENCE [LARGE SCALE GENOMIC DNA]</scope>
    <source>
        <strain evidence="10 13">ATCC BAA-66</strain>
        <strain evidence="11 12">DSM 13344</strain>
    </source>
</reference>
<keyword evidence="7" id="KW-0444">Lipid biosynthesis</keyword>
<gene>
    <name evidence="10" type="ORF">IV38_GL001079</name>
    <name evidence="11" type="ORF">IV40_GL000774</name>
</gene>
<dbReference type="InterPro" id="IPR017438">
    <property type="entry name" value="ATP-NAD_kinase_N"/>
</dbReference>
<accession>A0A0R2FTT3</accession>
<dbReference type="GO" id="GO:0008654">
    <property type="term" value="P:phospholipid biosynthetic process"/>
    <property type="evidence" value="ECO:0007669"/>
    <property type="project" value="UniProtKB-KW"/>
</dbReference>
<name>A0A0R2FTT3_9LACO</name>
<proteinExistence type="inferred from homology"/>
<evidence type="ECO:0000256" key="7">
    <source>
        <dbReference type="ARBA" id="ARBA00023209"/>
    </source>
</evidence>
<evidence type="ECO:0000259" key="9">
    <source>
        <dbReference type="PROSITE" id="PS50146"/>
    </source>
</evidence>
<dbReference type="SMART" id="SM00046">
    <property type="entry name" value="DAGKc"/>
    <property type="match status" value="1"/>
</dbReference>
<dbReference type="InterPro" id="IPR005218">
    <property type="entry name" value="Diacylglycerol/lipid_kinase"/>
</dbReference>
<evidence type="ECO:0000313" key="12">
    <source>
        <dbReference type="Proteomes" id="UP000051645"/>
    </source>
</evidence>
<dbReference type="AlphaFoldDB" id="A0A0R2FTT3"/>
<sequence>MQVQKIEVIANETGGNHRTEKLLPGILAQLQATFGDYSLHKTEYHGHAEKLAAALCQENSDQPQTAWVLLVIGGDGTLHEVINGLQKNGGRKVAVGYIPTGTGDDFARAAGISEQPKKAIAQIAAASQPTALDIGVITMRHGEKHYFVNNIGIGLDALIVHLTNHSSSKMVLNKFHLGNLSYPLNAISAYQIQEPYPIRIKNAQGAHYQFERTFLMTVTNHPYFGGGIPIAPPADLQDHSLYLVLVEKPKLRGLPSLVYKILSSHSMDTPAIFHLKDTAFSLNVASKQHIQIDGEEGYSPIITRLSLSSQPFLI</sequence>
<dbReference type="GO" id="GO:0005524">
    <property type="term" value="F:ATP binding"/>
    <property type="evidence" value="ECO:0007669"/>
    <property type="project" value="UniProtKB-KW"/>
</dbReference>
<comment type="cofactor">
    <cofactor evidence="1">
        <name>Mg(2+)</name>
        <dbReference type="ChEBI" id="CHEBI:18420"/>
    </cofactor>
</comment>
<dbReference type="RefSeq" id="WP_057768972.1">
    <property type="nucleotide sequence ID" value="NZ_JQAT01000002.1"/>
</dbReference>
<keyword evidence="3" id="KW-0808">Transferase</keyword>
<evidence type="ECO:0000256" key="2">
    <source>
        <dbReference type="ARBA" id="ARBA00005983"/>
    </source>
</evidence>
<keyword evidence="8" id="KW-1208">Phospholipid metabolism</keyword>
<keyword evidence="7" id="KW-0594">Phospholipid biosynthesis</keyword>
<evidence type="ECO:0000313" key="11">
    <source>
        <dbReference type="EMBL" id="KRN32719.1"/>
    </source>
</evidence>
<evidence type="ECO:0000256" key="1">
    <source>
        <dbReference type="ARBA" id="ARBA00001946"/>
    </source>
</evidence>
<evidence type="ECO:0000313" key="13">
    <source>
        <dbReference type="Proteomes" id="UP000051751"/>
    </source>
</evidence>
<dbReference type="EMBL" id="JQAZ01000002">
    <property type="protein sequence ID" value="KRN32719.1"/>
    <property type="molecule type" value="Genomic_DNA"/>
</dbReference>
<organism evidence="10 13">
    <name type="scientific">Lactobacillus selangorensis</name>
    <dbReference type="NCBI Taxonomy" id="81857"/>
    <lineage>
        <taxon>Bacteria</taxon>
        <taxon>Bacillati</taxon>
        <taxon>Bacillota</taxon>
        <taxon>Bacilli</taxon>
        <taxon>Lactobacillales</taxon>
        <taxon>Lactobacillaceae</taxon>
        <taxon>Lactobacillus</taxon>
    </lineage>
</organism>
<dbReference type="STRING" id="81857.IV38_GL001079"/>
<protein>
    <recommendedName>
        <fullName evidence="9">DAGKc domain-containing protein</fullName>
    </recommendedName>
</protein>
<dbReference type="Pfam" id="PF19279">
    <property type="entry name" value="YegS_C"/>
    <property type="match status" value="1"/>
</dbReference>
<dbReference type="GO" id="GO:0016301">
    <property type="term" value="F:kinase activity"/>
    <property type="evidence" value="ECO:0007669"/>
    <property type="project" value="UniProtKB-KW"/>
</dbReference>
<dbReference type="Pfam" id="PF00781">
    <property type="entry name" value="DAGK_cat"/>
    <property type="match status" value="1"/>
</dbReference>
<dbReference type="SUPFAM" id="SSF111331">
    <property type="entry name" value="NAD kinase/diacylglycerol kinase-like"/>
    <property type="match status" value="1"/>
</dbReference>
<evidence type="ECO:0000256" key="5">
    <source>
        <dbReference type="ARBA" id="ARBA00022777"/>
    </source>
</evidence>
<dbReference type="PANTHER" id="PTHR12358:SF54">
    <property type="entry name" value="SPHINGOSINE KINASE RELATED PROTEIN"/>
    <property type="match status" value="1"/>
</dbReference>
<dbReference type="PROSITE" id="PS50146">
    <property type="entry name" value="DAGK"/>
    <property type="match status" value="1"/>
</dbReference>
<dbReference type="Proteomes" id="UP000051645">
    <property type="component" value="Unassembled WGS sequence"/>
</dbReference>
<dbReference type="EMBL" id="JQAT01000002">
    <property type="protein sequence ID" value="KRN28871.1"/>
    <property type="molecule type" value="Genomic_DNA"/>
</dbReference>
<evidence type="ECO:0000256" key="3">
    <source>
        <dbReference type="ARBA" id="ARBA00022679"/>
    </source>
</evidence>
<dbReference type="InterPro" id="IPR050187">
    <property type="entry name" value="Lipid_Phosphate_FormReg"/>
</dbReference>
<keyword evidence="4" id="KW-0547">Nucleotide-binding</keyword>
<dbReference type="InterPro" id="IPR016064">
    <property type="entry name" value="NAD/diacylglycerol_kinase_sf"/>
</dbReference>
<dbReference type="Gene3D" id="3.40.50.10330">
    <property type="entry name" value="Probable inorganic polyphosphate/atp-NAD kinase, domain 1"/>
    <property type="match status" value="1"/>
</dbReference>
<dbReference type="OrthoDB" id="9786026at2"/>
<comment type="similarity">
    <text evidence="2">Belongs to the diacylglycerol/lipid kinase family.</text>
</comment>
<dbReference type="NCBIfam" id="TIGR00147">
    <property type="entry name" value="YegS/Rv2252/BmrU family lipid kinase"/>
    <property type="match status" value="1"/>
</dbReference>
<dbReference type="InterPro" id="IPR045540">
    <property type="entry name" value="YegS/DAGK_C"/>
</dbReference>
<dbReference type="PANTHER" id="PTHR12358">
    <property type="entry name" value="SPHINGOSINE KINASE"/>
    <property type="match status" value="1"/>
</dbReference>
<dbReference type="Gene3D" id="2.60.200.40">
    <property type="match status" value="1"/>
</dbReference>
<feature type="domain" description="DAGKc" evidence="9">
    <location>
        <begin position="1"/>
        <end position="141"/>
    </location>
</feature>
<keyword evidence="5" id="KW-0418">Kinase</keyword>
<evidence type="ECO:0000256" key="4">
    <source>
        <dbReference type="ARBA" id="ARBA00022741"/>
    </source>
</evidence>
<evidence type="ECO:0000256" key="8">
    <source>
        <dbReference type="ARBA" id="ARBA00023264"/>
    </source>
</evidence>
<evidence type="ECO:0000256" key="6">
    <source>
        <dbReference type="ARBA" id="ARBA00022840"/>
    </source>
</evidence>
<evidence type="ECO:0000313" key="10">
    <source>
        <dbReference type="EMBL" id="KRN28871.1"/>
    </source>
</evidence>
<dbReference type="InterPro" id="IPR001206">
    <property type="entry name" value="Diacylglycerol_kinase_cat_dom"/>
</dbReference>
<keyword evidence="6" id="KW-0067">ATP-binding</keyword>
<comment type="caution">
    <text evidence="10">The sequence shown here is derived from an EMBL/GenBank/DDBJ whole genome shotgun (WGS) entry which is preliminary data.</text>
</comment>